<dbReference type="Proteomes" id="UP000824469">
    <property type="component" value="Unassembled WGS sequence"/>
</dbReference>
<dbReference type="EMBL" id="JAHRHJ020000001">
    <property type="protein sequence ID" value="KAH9329233.1"/>
    <property type="molecule type" value="Genomic_DNA"/>
</dbReference>
<proteinExistence type="predicted"/>
<protein>
    <submittedName>
        <fullName evidence="1">Uncharacterized protein</fullName>
    </submittedName>
</protein>
<evidence type="ECO:0000313" key="2">
    <source>
        <dbReference type="Proteomes" id="UP000824469"/>
    </source>
</evidence>
<dbReference type="AlphaFoldDB" id="A0AA38GVW9"/>
<name>A0AA38GVW9_TAXCH</name>
<reference evidence="1 2" key="1">
    <citation type="journal article" date="2021" name="Nat. Plants">
        <title>The Taxus genome provides insights into paclitaxel biosynthesis.</title>
        <authorList>
            <person name="Xiong X."/>
            <person name="Gou J."/>
            <person name="Liao Q."/>
            <person name="Li Y."/>
            <person name="Zhou Q."/>
            <person name="Bi G."/>
            <person name="Li C."/>
            <person name="Du R."/>
            <person name="Wang X."/>
            <person name="Sun T."/>
            <person name="Guo L."/>
            <person name="Liang H."/>
            <person name="Lu P."/>
            <person name="Wu Y."/>
            <person name="Zhang Z."/>
            <person name="Ro D.K."/>
            <person name="Shang Y."/>
            <person name="Huang S."/>
            <person name="Yan J."/>
        </authorList>
    </citation>
    <scope>NUCLEOTIDE SEQUENCE [LARGE SCALE GENOMIC DNA]</scope>
    <source>
        <strain evidence="1">Ta-2019</strain>
    </source>
</reference>
<comment type="caution">
    <text evidence="1">The sequence shown here is derived from an EMBL/GenBank/DDBJ whole genome shotgun (WGS) entry which is preliminary data.</text>
</comment>
<keyword evidence="2" id="KW-1185">Reference proteome</keyword>
<feature type="non-terminal residue" evidence="1">
    <location>
        <position position="76"/>
    </location>
</feature>
<organism evidence="1 2">
    <name type="scientific">Taxus chinensis</name>
    <name type="common">Chinese yew</name>
    <name type="synonym">Taxus wallichiana var. chinensis</name>
    <dbReference type="NCBI Taxonomy" id="29808"/>
    <lineage>
        <taxon>Eukaryota</taxon>
        <taxon>Viridiplantae</taxon>
        <taxon>Streptophyta</taxon>
        <taxon>Embryophyta</taxon>
        <taxon>Tracheophyta</taxon>
        <taxon>Spermatophyta</taxon>
        <taxon>Pinopsida</taxon>
        <taxon>Pinidae</taxon>
        <taxon>Conifers II</taxon>
        <taxon>Cupressales</taxon>
        <taxon>Taxaceae</taxon>
        <taxon>Taxus</taxon>
    </lineage>
</organism>
<accession>A0AA38GVW9</accession>
<gene>
    <name evidence="1" type="ORF">KI387_001341</name>
</gene>
<evidence type="ECO:0000313" key="1">
    <source>
        <dbReference type="EMBL" id="KAH9329233.1"/>
    </source>
</evidence>
<sequence>GKLAEARTGLHGNEFDAVQAAARKARSSPITTGTIAYINAGKRHRKLTNLRCIQHTTLYSATDTRDVNMPIIHGSN</sequence>
<feature type="non-terminal residue" evidence="1">
    <location>
        <position position="1"/>
    </location>
</feature>